<protein>
    <recommendedName>
        <fullName evidence="6">Peptidase M12B domain-containing protein</fullName>
    </recommendedName>
</protein>
<sequence length="882" mass="93909">MMRAALMLALGASVLAAQRARTPLRKYQRVTDLRVVRRGLAGAPGDDVLELAFTAGVKRHSYELQRVSTTTPNAQMTYAMGHKTSVHDVPPLQVWESKLPNRGWIVAHVRSDGRLNAVFNRGLREQTFSLTPADSFELLGDDDAQPHAGRALRDTQDDLILVGTGDDEREAHIGCSGSHGGKSGGNSGARRALNEKHEHEHEHEHEHGHGHEHEHAHGVADHAHASLLDEDGRSARAHGDARSNASSVGASRVDDARRLQDQFGGRLPGCTHATQEVPVSFLVDSGFTARVMAGCAGCDEVTTLRNYVQAQVTTMNQRYEEQLGIRIVINPAAGSFIVHAASAPANSPDPSLGPNAQADFGSVGPNYKPPSSPNVLADQCRGAQSFRFAADGYNPHPDLWLAGIYYRHTTGVPMLWQAGNAWQTGILAQQGAFAQWIGDKTGLSASTPNAMWQLLTDCHPQGQNGIATIGWMCAPAARPIRFLGTGEPFTVGEGSHWFRLSNFSRAPGVGANAVGYRPASACSSNEFACRAPTSVSSYIGDNLNWKLMAHEMGHSMGGDHTDSGLMLPYLGPPPPTPPPSPPPPSPPPGQTATAAQMSLVFDGARRQLRDVSRARPSARRLDAAVAPGLEAFDVVNFESKMIAFLQMGSTERVAVQSVAEGTTFATDRRIEVAFSITSTSRARADAVAVAFAQTTAADLGVALGVSVMTLPTVTLLVPPSPPPPSPPPFTTSASAATTSGGPSGRKKTNDGGGVGSIKNEVDSLIGLSTNNLIITSTVSCFVGVMTIVLAIFAYRRWGVAPVVRTIRRMSDAFSPRKSNQRAIPPHADVAHAPQPHGAGVAESFFGPRRRGSAVSPTQRRPRITRVPPPPPQLQRRPSSITP</sequence>
<dbReference type="EMBL" id="JAGTXO010000063">
    <property type="protein sequence ID" value="KAG8457761.1"/>
    <property type="molecule type" value="Genomic_DNA"/>
</dbReference>
<feature type="region of interest" description="Disordered" evidence="1">
    <location>
        <begin position="829"/>
        <end position="882"/>
    </location>
</feature>
<feature type="region of interest" description="Disordered" evidence="1">
    <location>
        <begin position="556"/>
        <end position="592"/>
    </location>
</feature>
<keyword evidence="2" id="KW-1133">Transmembrane helix</keyword>
<keyword evidence="2" id="KW-0812">Transmembrane</keyword>
<feature type="region of interest" description="Disordered" evidence="1">
    <location>
        <begin position="718"/>
        <end position="755"/>
    </location>
</feature>
<feature type="compositionally biased region" description="Pro residues" evidence="1">
    <location>
        <begin position="570"/>
        <end position="589"/>
    </location>
</feature>
<feature type="signal peptide" evidence="3">
    <location>
        <begin position="1"/>
        <end position="16"/>
    </location>
</feature>
<comment type="caution">
    <text evidence="4">The sequence shown here is derived from an EMBL/GenBank/DDBJ whole genome shotgun (WGS) entry which is preliminary data.</text>
</comment>
<feature type="compositionally biased region" description="Pro residues" evidence="1">
    <location>
        <begin position="718"/>
        <end position="729"/>
    </location>
</feature>
<dbReference type="GO" id="GO:0008237">
    <property type="term" value="F:metallopeptidase activity"/>
    <property type="evidence" value="ECO:0007669"/>
    <property type="project" value="InterPro"/>
</dbReference>
<evidence type="ECO:0000256" key="1">
    <source>
        <dbReference type="SAM" id="MobiDB-lite"/>
    </source>
</evidence>
<organism evidence="4 5">
    <name type="scientific">Diacronema lutheri</name>
    <name type="common">Unicellular marine alga</name>
    <name type="synonym">Monochrysis lutheri</name>
    <dbReference type="NCBI Taxonomy" id="2081491"/>
    <lineage>
        <taxon>Eukaryota</taxon>
        <taxon>Haptista</taxon>
        <taxon>Haptophyta</taxon>
        <taxon>Pavlovophyceae</taxon>
        <taxon>Pavlovales</taxon>
        <taxon>Pavlovaceae</taxon>
        <taxon>Diacronema</taxon>
    </lineage>
</organism>
<dbReference type="SUPFAM" id="SSF55486">
    <property type="entry name" value="Metalloproteases ('zincins'), catalytic domain"/>
    <property type="match status" value="1"/>
</dbReference>
<evidence type="ECO:0008006" key="6">
    <source>
        <dbReference type="Google" id="ProtNLM"/>
    </source>
</evidence>
<feature type="compositionally biased region" description="Low complexity" evidence="1">
    <location>
        <begin position="873"/>
        <end position="882"/>
    </location>
</feature>
<dbReference type="Proteomes" id="UP000751190">
    <property type="component" value="Unassembled WGS sequence"/>
</dbReference>
<keyword evidence="3" id="KW-0732">Signal</keyword>
<accession>A0A8J6C3U8</accession>
<proteinExistence type="predicted"/>
<dbReference type="InterPro" id="IPR024079">
    <property type="entry name" value="MetalloPept_cat_dom_sf"/>
</dbReference>
<gene>
    <name evidence="4" type="ORF">KFE25_005774</name>
</gene>
<keyword evidence="2" id="KW-0472">Membrane</keyword>
<feature type="compositionally biased region" description="Gly residues" evidence="1">
    <location>
        <begin position="177"/>
        <end position="187"/>
    </location>
</feature>
<feature type="region of interest" description="Disordered" evidence="1">
    <location>
        <begin position="170"/>
        <end position="216"/>
    </location>
</feature>
<evidence type="ECO:0000256" key="3">
    <source>
        <dbReference type="SAM" id="SignalP"/>
    </source>
</evidence>
<reference evidence="4" key="1">
    <citation type="submission" date="2021-05" db="EMBL/GenBank/DDBJ databases">
        <title>The genome of the haptophyte Pavlova lutheri (Diacronema luteri, Pavlovales) - a model for lipid biosynthesis in eukaryotic algae.</title>
        <authorList>
            <person name="Hulatt C.J."/>
            <person name="Posewitz M.C."/>
        </authorList>
    </citation>
    <scope>NUCLEOTIDE SEQUENCE</scope>
    <source>
        <strain evidence="4">NIVA-4/92</strain>
    </source>
</reference>
<keyword evidence="5" id="KW-1185">Reference proteome</keyword>
<dbReference type="Gene3D" id="3.40.390.10">
    <property type="entry name" value="Collagenase (Catalytic Domain)"/>
    <property type="match status" value="1"/>
</dbReference>
<feature type="transmembrane region" description="Helical" evidence="2">
    <location>
        <begin position="772"/>
        <end position="794"/>
    </location>
</feature>
<feature type="chain" id="PRO_5035189173" description="Peptidase M12B domain-containing protein" evidence="3">
    <location>
        <begin position="17"/>
        <end position="882"/>
    </location>
</feature>
<feature type="compositionally biased region" description="Low complexity" evidence="1">
    <location>
        <begin position="730"/>
        <end position="740"/>
    </location>
</feature>
<feature type="region of interest" description="Disordered" evidence="1">
    <location>
        <begin position="234"/>
        <end position="254"/>
    </location>
</feature>
<evidence type="ECO:0000313" key="4">
    <source>
        <dbReference type="EMBL" id="KAG8457761.1"/>
    </source>
</evidence>
<dbReference type="AlphaFoldDB" id="A0A8J6C3U8"/>
<feature type="compositionally biased region" description="Basic and acidic residues" evidence="1">
    <location>
        <begin position="192"/>
        <end position="216"/>
    </location>
</feature>
<evidence type="ECO:0000313" key="5">
    <source>
        <dbReference type="Proteomes" id="UP000751190"/>
    </source>
</evidence>
<evidence type="ECO:0000256" key="2">
    <source>
        <dbReference type="SAM" id="Phobius"/>
    </source>
</evidence>
<name>A0A8J6C3U8_DIALT</name>